<proteinExistence type="predicted"/>
<evidence type="ECO:0000313" key="2">
    <source>
        <dbReference type="Proteomes" id="UP000236316"/>
    </source>
</evidence>
<keyword evidence="2" id="KW-1185">Reference proteome</keyword>
<dbReference type="EMBL" id="LT906555">
    <property type="protein sequence ID" value="SNW61978.1"/>
    <property type="molecule type" value="Genomic_DNA"/>
</dbReference>
<sequence>MEDFKNNIEELYNIYGSLIKVYNEQHTLGMTSLNTKDISDTLNKVSDSIITYLNNKKDTLITLGKVVHPPGTENIFNFSIPKYRKYYNTNILDLYVGFRILRFEKFEDIRNGYEQKNANYKIIELVGKNSAIAVKTNPYGIPISDTKYKITLLGKKGWYFDPITQEEKEEYESGVRDFKFYVMPGIVNDYGIKVKSMDDEAWLYRPSPNIENKSFVGVLCGVSYKNALITYRYVIVKGDINDKNLILKYIGSEGQPRKNTHNIVVTKVDNIWKVVEVGDKNFIDYDNLLNSGYAIIGSGLSTTDSDRDIR</sequence>
<dbReference type="KEGG" id="vg:35382551"/>
<dbReference type="GeneID" id="35382551"/>
<dbReference type="Proteomes" id="UP000236316">
    <property type="component" value="Segment"/>
</dbReference>
<organism evidence="1">
    <name type="scientific">Orpheovirus IHUMI-LCC2</name>
    <dbReference type="NCBI Taxonomy" id="2023057"/>
    <lineage>
        <taxon>Viruses</taxon>
        <taxon>Varidnaviria</taxon>
        <taxon>Bamfordvirae</taxon>
        <taxon>Nucleocytoviricota</taxon>
        <taxon>Megaviricetes</taxon>
        <taxon>Pimascovirales</taxon>
        <taxon>Ocovirineae</taxon>
        <taxon>Orpheoviridae</taxon>
        <taxon>Alphaorpheovirus</taxon>
        <taxon>Alphaorpheovirus massiliense</taxon>
    </lineage>
</organism>
<accession>A0A2I2L362</accession>
<evidence type="ECO:0000313" key="1">
    <source>
        <dbReference type="EMBL" id="SNW61978.1"/>
    </source>
</evidence>
<dbReference type="RefSeq" id="YP_009448280.1">
    <property type="nucleotide sequence ID" value="NC_036594.1"/>
</dbReference>
<name>A0A2I2L362_9VIRU</name>
<protein>
    <submittedName>
        <fullName evidence="1">Uncharacterized protein</fullName>
    </submittedName>
</protein>
<gene>
    <name evidence="1" type="ORF">ORPV_74</name>
</gene>
<reference evidence="1" key="1">
    <citation type="submission" date="2017-08" db="EMBL/GenBank/DDBJ databases">
        <authorList>
            <consortium name="Urmite Genomes"/>
        </authorList>
    </citation>
    <scope>NUCLEOTIDE SEQUENCE [LARGE SCALE GENOMIC DNA]</scope>
    <source>
        <strain evidence="1">IHUMI-LCC2</strain>
    </source>
</reference>